<dbReference type="Proteomes" id="UP000727407">
    <property type="component" value="Unassembled WGS sequence"/>
</dbReference>
<keyword evidence="3" id="KW-1185">Reference proteome</keyword>
<dbReference type="EMBL" id="QNUK01000047">
    <property type="protein sequence ID" value="KAF5905208.1"/>
    <property type="molecule type" value="Genomic_DNA"/>
</dbReference>
<organism evidence="2 3">
    <name type="scientific">Clarias magur</name>
    <name type="common">Asian catfish</name>
    <name type="synonym">Macropteronotus magur</name>
    <dbReference type="NCBI Taxonomy" id="1594786"/>
    <lineage>
        <taxon>Eukaryota</taxon>
        <taxon>Metazoa</taxon>
        <taxon>Chordata</taxon>
        <taxon>Craniata</taxon>
        <taxon>Vertebrata</taxon>
        <taxon>Euteleostomi</taxon>
        <taxon>Actinopterygii</taxon>
        <taxon>Neopterygii</taxon>
        <taxon>Teleostei</taxon>
        <taxon>Ostariophysi</taxon>
        <taxon>Siluriformes</taxon>
        <taxon>Clariidae</taxon>
        <taxon>Clarias</taxon>
    </lineage>
</organism>
<evidence type="ECO:0000256" key="1">
    <source>
        <dbReference type="SAM" id="MobiDB-lite"/>
    </source>
</evidence>
<name>A0A8J4XE34_CLAMG</name>
<sequence>MAIKIDNRLHKLRAECAGNYRVEPISPQRQVELEQVRPPPGEGHSRVGGRQ</sequence>
<comment type="caution">
    <text evidence="2">The sequence shown here is derived from an EMBL/GenBank/DDBJ whole genome shotgun (WGS) entry which is preliminary data.</text>
</comment>
<reference evidence="2" key="1">
    <citation type="submission" date="2020-07" db="EMBL/GenBank/DDBJ databases">
        <title>Clarias magur genome sequencing, assembly and annotation.</title>
        <authorList>
            <person name="Kushwaha B."/>
            <person name="Kumar R."/>
            <person name="Das P."/>
            <person name="Joshi C.G."/>
            <person name="Kumar D."/>
            <person name="Nagpure N.S."/>
            <person name="Pandey M."/>
            <person name="Agarwal S."/>
            <person name="Srivastava S."/>
            <person name="Singh M."/>
            <person name="Sahoo L."/>
            <person name="Jayasankar P."/>
            <person name="Meher P.K."/>
            <person name="Koringa P.G."/>
            <person name="Iquebal M.A."/>
            <person name="Das S.P."/>
            <person name="Bit A."/>
            <person name="Patnaik S."/>
            <person name="Patel N."/>
            <person name="Shah T.M."/>
            <person name="Hinsu A."/>
            <person name="Jena J.K."/>
        </authorList>
    </citation>
    <scope>NUCLEOTIDE SEQUENCE</scope>
    <source>
        <strain evidence="2">CIFAMagur01</strain>
        <tissue evidence="2">Testis</tissue>
    </source>
</reference>
<feature type="region of interest" description="Disordered" evidence="1">
    <location>
        <begin position="29"/>
        <end position="51"/>
    </location>
</feature>
<evidence type="ECO:0000313" key="2">
    <source>
        <dbReference type="EMBL" id="KAF5905208.1"/>
    </source>
</evidence>
<gene>
    <name evidence="2" type="primary">Adamts10</name>
    <name evidence="2" type="ORF">DAT39_004993</name>
</gene>
<protein>
    <submittedName>
        <fullName evidence="2">A disintegrin and metalloproteinase with thrombospondin motifs 10</fullName>
    </submittedName>
</protein>
<accession>A0A8J4XE34</accession>
<dbReference type="AlphaFoldDB" id="A0A8J4XE34"/>
<evidence type="ECO:0000313" key="3">
    <source>
        <dbReference type="Proteomes" id="UP000727407"/>
    </source>
</evidence>
<proteinExistence type="predicted"/>